<dbReference type="Proteomes" id="UP000594468">
    <property type="component" value="Chromosome"/>
</dbReference>
<reference evidence="3 4" key="1">
    <citation type="submission" date="2020-02" db="EMBL/GenBank/DDBJ databases">
        <authorList>
            <person name="Zheng R.K."/>
            <person name="Sun C.M."/>
        </authorList>
    </citation>
    <scope>NUCLEOTIDE SEQUENCE [LARGE SCALE GENOMIC DNA]</scope>
    <source>
        <strain evidence="4">rifampicinis</strain>
    </source>
</reference>
<proteinExistence type="predicted"/>
<dbReference type="InterPro" id="IPR012495">
    <property type="entry name" value="TadE-like_dom"/>
</dbReference>
<dbReference type="RefSeq" id="WP_195168697.1">
    <property type="nucleotide sequence ID" value="NZ_CP062983.1"/>
</dbReference>
<evidence type="ECO:0000313" key="3">
    <source>
        <dbReference type="EMBL" id="QPC80622.1"/>
    </source>
</evidence>
<feature type="domain" description="TadE-like" evidence="2">
    <location>
        <begin position="27"/>
        <end position="69"/>
    </location>
</feature>
<accession>A0A7S8ICK2</accession>
<sequence length="410" mass="46420">MKLTILQTILKTLDGTPSHVQSRHQLGQSLVEMAFVTPLLLMMVVGVVEIGYYANNYLNLMEVTRIGARTGTVLVGDQSPLEWDDGASLHKNVLYHMGVQEYAGRSNDDTSPLPDPPPTRDNRYNLSEQARDCGDYDGFYEYIACSMLDSLDPIELKIGERPVTNQDGATENKDWIDDIVISVFALQAINNDDPLNWIADPLVYSRTHNFETGDTVGKYPKGPSVIVVGRYPTNANECNMGVVDGAESPLNGRMPFDFYNYGVQNRTRSIDGVVRDIELFQEDTGPEYQRGFVWTGQYKVEEKVENDMGAELDSVCWGSNFSIEEVEQRMNAYNFIPVDDTSDLDEERRLYLPSEGLVLVEMMWNHQLLLDMPFYDTLVKMFGDTQDIRIMVWAAFPVPTVEPNIVFDLR</sequence>
<feature type="region of interest" description="Disordered" evidence="1">
    <location>
        <begin position="103"/>
        <end position="125"/>
    </location>
</feature>
<dbReference type="EMBL" id="CP062983">
    <property type="protein sequence ID" value="QPC80622.1"/>
    <property type="molecule type" value="Genomic_DNA"/>
</dbReference>
<organism evidence="3 4">
    <name type="scientific">Phototrophicus methaneseepsis</name>
    <dbReference type="NCBI Taxonomy" id="2710758"/>
    <lineage>
        <taxon>Bacteria</taxon>
        <taxon>Bacillati</taxon>
        <taxon>Chloroflexota</taxon>
        <taxon>Candidatus Thermofontia</taxon>
        <taxon>Phototrophicales</taxon>
        <taxon>Phototrophicaceae</taxon>
        <taxon>Phototrophicus</taxon>
    </lineage>
</organism>
<evidence type="ECO:0000256" key="1">
    <source>
        <dbReference type="SAM" id="MobiDB-lite"/>
    </source>
</evidence>
<gene>
    <name evidence="3" type="ORF">G4Y79_12965</name>
</gene>
<dbReference type="Pfam" id="PF07811">
    <property type="entry name" value="TadE"/>
    <property type="match status" value="1"/>
</dbReference>
<protein>
    <submittedName>
        <fullName evidence="3">Pilus assembly protein</fullName>
    </submittedName>
</protein>
<dbReference type="KEGG" id="pmet:G4Y79_12965"/>
<dbReference type="AlphaFoldDB" id="A0A7S8ICK2"/>
<evidence type="ECO:0000313" key="4">
    <source>
        <dbReference type="Proteomes" id="UP000594468"/>
    </source>
</evidence>
<keyword evidence="4" id="KW-1185">Reference proteome</keyword>
<evidence type="ECO:0000259" key="2">
    <source>
        <dbReference type="Pfam" id="PF07811"/>
    </source>
</evidence>
<name>A0A7S8ICK2_9CHLR</name>